<reference evidence="3" key="1">
    <citation type="submission" date="2022-08" db="EMBL/GenBank/DDBJ databases">
        <authorList>
            <consortium name="DOE Joint Genome Institute"/>
            <person name="Min B."/>
            <person name="Riley R."/>
            <person name="Sierra-Patev S."/>
            <person name="Naranjo-Ortiz M."/>
            <person name="Looney B."/>
            <person name="Konkel Z."/>
            <person name="Slot J.C."/>
            <person name="Sakamoto Y."/>
            <person name="Steenwyk J.L."/>
            <person name="Rokas A."/>
            <person name="Carro J."/>
            <person name="Camarero S."/>
            <person name="Ferreira P."/>
            <person name="Molpeceres G."/>
            <person name="Ruiz-Duenas F.J."/>
            <person name="Serrano A."/>
            <person name="Henrissat B."/>
            <person name="Drula E."/>
            <person name="Hughes K.W."/>
            <person name="Mata J.L."/>
            <person name="Ishikawa N.K."/>
            <person name="Vargas-Isla R."/>
            <person name="Ushijima S."/>
            <person name="Smith C.A."/>
            <person name="Ahrendt S."/>
            <person name="Andreopoulos W."/>
            <person name="He G."/>
            <person name="Labutti K."/>
            <person name="Lipzen A."/>
            <person name="Ng V."/>
            <person name="Sandor L."/>
            <person name="Barry K."/>
            <person name="Martinez A.T."/>
            <person name="Xiao Y."/>
            <person name="Gibbons J.G."/>
            <person name="Terashima K."/>
            <person name="Hibbett D.S."/>
            <person name="Grigoriev I.V."/>
        </authorList>
    </citation>
    <scope>NUCLEOTIDE SEQUENCE</scope>
    <source>
        <strain evidence="3">TFB10291</strain>
    </source>
</reference>
<dbReference type="Proteomes" id="UP001163798">
    <property type="component" value="Unassembled WGS sequence"/>
</dbReference>
<protein>
    <submittedName>
        <fullName evidence="3">Uncharacterized protein</fullName>
    </submittedName>
</protein>
<accession>A0AA38KXP2</accession>
<gene>
    <name evidence="3" type="ORF">GGU10DRAFT_239999</name>
</gene>
<feature type="non-terminal residue" evidence="3">
    <location>
        <position position="1"/>
    </location>
</feature>
<sequence length="126" mass="13809">VIGNAEGQAVERQGRLSAIAVASAYLHLSLARKTTSLLGLVLDENCRGFFADLYARCINFMAMLTYEGRGLSVYRRAREFYGNLGSENGGRDEEDIFDVRKALSQDSARRSVQSNGRDVVSAPDVS</sequence>
<evidence type="ECO:0000313" key="4">
    <source>
        <dbReference type="Proteomes" id="UP001163798"/>
    </source>
</evidence>
<dbReference type="EMBL" id="MU793485">
    <property type="protein sequence ID" value="KAJ3782303.1"/>
    <property type="molecule type" value="Genomic_DNA"/>
</dbReference>
<dbReference type="InterPro" id="IPR051646">
    <property type="entry name" value="NatB_acetyltransferase_subunit"/>
</dbReference>
<evidence type="ECO:0000256" key="1">
    <source>
        <dbReference type="ARBA" id="ARBA00022679"/>
    </source>
</evidence>
<evidence type="ECO:0000256" key="2">
    <source>
        <dbReference type="ARBA" id="ARBA00023315"/>
    </source>
</evidence>
<keyword evidence="1" id="KW-0808">Transferase</keyword>
<dbReference type="PANTHER" id="PTHR45910">
    <property type="entry name" value="N-ALPHA-ACETYLTRANSFERASE 20"/>
    <property type="match status" value="1"/>
</dbReference>
<feature type="non-terminal residue" evidence="3">
    <location>
        <position position="126"/>
    </location>
</feature>
<dbReference type="GO" id="GO:0031416">
    <property type="term" value="C:NatB complex"/>
    <property type="evidence" value="ECO:0007669"/>
    <property type="project" value="TreeGrafter"/>
</dbReference>
<evidence type="ECO:0000313" key="3">
    <source>
        <dbReference type="EMBL" id="KAJ3782303.1"/>
    </source>
</evidence>
<keyword evidence="2" id="KW-0012">Acyltransferase</keyword>
<keyword evidence="4" id="KW-1185">Reference proteome</keyword>
<dbReference type="PANTHER" id="PTHR45910:SF1">
    <property type="entry name" value="N-ALPHA-ACETYLTRANSFERASE 20"/>
    <property type="match status" value="1"/>
</dbReference>
<organism evidence="3 4">
    <name type="scientific">Lentinula aff. detonsa</name>
    <dbReference type="NCBI Taxonomy" id="2804958"/>
    <lineage>
        <taxon>Eukaryota</taxon>
        <taxon>Fungi</taxon>
        <taxon>Dikarya</taxon>
        <taxon>Basidiomycota</taxon>
        <taxon>Agaricomycotina</taxon>
        <taxon>Agaricomycetes</taxon>
        <taxon>Agaricomycetidae</taxon>
        <taxon>Agaricales</taxon>
        <taxon>Marasmiineae</taxon>
        <taxon>Omphalotaceae</taxon>
        <taxon>Lentinula</taxon>
    </lineage>
</organism>
<dbReference type="AlphaFoldDB" id="A0AA38KXP2"/>
<dbReference type="GO" id="GO:0004596">
    <property type="term" value="F:protein-N-terminal amino-acid acetyltransferase activity"/>
    <property type="evidence" value="ECO:0007669"/>
    <property type="project" value="TreeGrafter"/>
</dbReference>
<name>A0AA38KXP2_9AGAR</name>
<dbReference type="Gene3D" id="3.40.630.30">
    <property type="match status" value="1"/>
</dbReference>
<proteinExistence type="predicted"/>
<comment type="caution">
    <text evidence="3">The sequence shown here is derived from an EMBL/GenBank/DDBJ whole genome shotgun (WGS) entry which is preliminary data.</text>
</comment>